<evidence type="ECO:0000313" key="1">
    <source>
        <dbReference type="EMBL" id="CAB3764109.1"/>
    </source>
</evidence>
<accession>A0A6J5ECB0</accession>
<gene>
    <name evidence="1" type="ORF">LMG29542_04781</name>
</gene>
<reference evidence="1 2" key="1">
    <citation type="submission" date="2020-04" db="EMBL/GenBank/DDBJ databases">
        <authorList>
            <person name="De Canck E."/>
        </authorList>
    </citation>
    <scope>NUCLEOTIDE SEQUENCE [LARGE SCALE GENOMIC DNA]</scope>
    <source>
        <strain evidence="1 2">LMG 29542</strain>
    </source>
</reference>
<dbReference type="AlphaFoldDB" id="A0A6J5ECB0"/>
<organism evidence="1 2">
    <name type="scientific">Paraburkholderia humisilvae</name>
    <dbReference type="NCBI Taxonomy" id="627669"/>
    <lineage>
        <taxon>Bacteria</taxon>
        <taxon>Pseudomonadati</taxon>
        <taxon>Pseudomonadota</taxon>
        <taxon>Betaproteobacteria</taxon>
        <taxon>Burkholderiales</taxon>
        <taxon>Burkholderiaceae</taxon>
        <taxon>Paraburkholderia</taxon>
    </lineage>
</organism>
<name>A0A6J5ECB0_9BURK</name>
<dbReference type="EMBL" id="CADIKH010000023">
    <property type="protein sequence ID" value="CAB3764109.1"/>
    <property type="molecule type" value="Genomic_DNA"/>
</dbReference>
<dbReference type="RefSeq" id="WP_175228900.1">
    <property type="nucleotide sequence ID" value="NZ_CADIKH010000023.1"/>
</dbReference>
<evidence type="ECO:0000313" key="2">
    <source>
        <dbReference type="Proteomes" id="UP000494363"/>
    </source>
</evidence>
<sequence>MALEEYVGAIVMEVDSQEIEVISVSPDVDTGTKPVPTMNRKGRIKGFARGIRKFTLKVTVVIPLAGDPVDWENLEGAKITIFPVTPGGQRVTYQDCGTQTVSDQYTADNEARRDLTMFAADKVTE</sequence>
<dbReference type="Proteomes" id="UP000494363">
    <property type="component" value="Unassembled WGS sequence"/>
</dbReference>
<keyword evidence="2" id="KW-1185">Reference proteome</keyword>
<proteinExistence type="predicted"/>
<evidence type="ECO:0008006" key="3">
    <source>
        <dbReference type="Google" id="ProtNLM"/>
    </source>
</evidence>
<protein>
    <recommendedName>
        <fullName evidence="3">Phage tail protein</fullName>
    </recommendedName>
</protein>